<dbReference type="NCBIfam" id="NF005502">
    <property type="entry name" value="PRK07117.1"/>
    <property type="match status" value="1"/>
</dbReference>
<dbReference type="EMBL" id="MG890637">
    <property type="protein sequence ID" value="QBM78308.1"/>
    <property type="molecule type" value="Genomic_DNA"/>
</dbReference>
<dbReference type="InterPro" id="IPR009081">
    <property type="entry name" value="PP-bd_ACP"/>
</dbReference>
<evidence type="ECO:0000313" key="2">
    <source>
        <dbReference type="EMBL" id="QBM78308.1"/>
    </source>
</evidence>
<protein>
    <submittedName>
        <fullName evidence="2">Acyl carrier protein</fullName>
    </submittedName>
</protein>
<proteinExistence type="predicted"/>
<dbReference type="PROSITE" id="PS50075">
    <property type="entry name" value="CARRIER"/>
    <property type="match status" value="1"/>
</dbReference>
<dbReference type="Pfam" id="PF00550">
    <property type="entry name" value="PP-binding"/>
    <property type="match status" value="1"/>
</dbReference>
<dbReference type="SUPFAM" id="SSF47336">
    <property type="entry name" value="ACP-like"/>
    <property type="match status" value="1"/>
</dbReference>
<feature type="domain" description="Carrier" evidence="1">
    <location>
        <begin position="4"/>
        <end position="79"/>
    </location>
</feature>
<dbReference type="AlphaFoldDB" id="A0A6G5NVL5"/>
<accession>A0A6G5NVL5</accession>
<dbReference type="BioCyc" id="MetaCyc:MONOMER-22009"/>
<dbReference type="InterPro" id="IPR036736">
    <property type="entry name" value="ACP-like_sf"/>
</dbReference>
<sequence>MNKEQIFQIIKKYTYEIAPELEEVPISPTDSLKNLGIDSVNRAEIIMMVMEELSLNIPRIELAGSKNIGELADIFAFKLEAINSQS</sequence>
<name>A0A6G5NVL5_9CYAN</name>
<evidence type="ECO:0000259" key="1">
    <source>
        <dbReference type="PROSITE" id="PS50075"/>
    </source>
</evidence>
<reference evidence="2" key="1">
    <citation type="submission" date="2018-02" db="EMBL/GenBank/DDBJ databases">
        <title>Cloning and heterologous expressiom of partial Apratoxin A gene cluster.</title>
        <authorList>
            <person name="Kallifidas D."/>
            <person name="Zhang Y."/>
            <person name="Ding Y."/>
            <person name="Luesch H."/>
        </authorList>
    </citation>
    <scope>NUCLEOTIDE SEQUENCE</scope>
</reference>
<dbReference type="Gene3D" id="1.10.1200.10">
    <property type="entry name" value="ACP-like"/>
    <property type="match status" value="1"/>
</dbReference>
<organism evidence="2">
    <name type="scientific">Moorena bouillonii bAprat14</name>
    <dbReference type="NCBI Taxonomy" id="2530358"/>
    <lineage>
        <taxon>Bacteria</taxon>
        <taxon>Bacillati</taxon>
        <taxon>Cyanobacteriota</taxon>
        <taxon>Cyanophyceae</taxon>
        <taxon>Coleofasciculales</taxon>
        <taxon>Coleofasciculaceae</taxon>
        <taxon>Moorena</taxon>
    </lineage>
</organism>
<gene>
    <name evidence="2" type="primary">aprC</name>
</gene>